<keyword evidence="2" id="KW-0808">Transferase</keyword>
<dbReference type="EMBL" id="JABCQN010000005">
    <property type="protein sequence ID" value="MBF0871416.1"/>
    <property type="molecule type" value="Genomic_DNA"/>
</dbReference>
<reference evidence="2" key="2">
    <citation type="submission" date="2020-11" db="EMBL/GenBank/DDBJ databases">
        <title>Description of novel Gluconobacter species.</title>
        <authorList>
            <person name="Cleenwerck I."/>
            <person name="Cnockaert M."/>
            <person name="Borremans W."/>
            <person name="Wieme A.D."/>
            <person name="De Vuyst L."/>
            <person name="Vandamme P."/>
        </authorList>
    </citation>
    <scope>NUCLEOTIDE SEQUENCE</scope>
    <source>
        <strain evidence="2">R71697</strain>
    </source>
</reference>
<dbReference type="CDD" id="cd02440">
    <property type="entry name" value="AdoMet_MTases"/>
    <property type="match status" value="1"/>
</dbReference>
<dbReference type="InterPro" id="IPR041698">
    <property type="entry name" value="Methyltransf_25"/>
</dbReference>
<evidence type="ECO:0000313" key="2">
    <source>
        <dbReference type="EMBL" id="MBF0871416.1"/>
    </source>
</evidence>
<dbReference type="Pfam" id="PF13649">
    <property type="entry name" value="Methyltransf_25"/>
    <property type="match status" value="1"/>
</dbReference>
<dbReference type="Gene3D" id="3.40.50.150">
    <property type="entry name" value="Vaccinia Virus protein VP39"/>
    <property type="match status" value="1"/>
</dbReference>
<gene>
    <name evidence="2" type="ORF">HKD32_11230</name>
</gene>
<name>A0A9Q2FN40_GLUJA</name>
<dbReference type="RefSeq" id="WP_194257997.1">
    <property type="nucleotide sequence ID" value="NZ_JABCQN010000005.1"/>
</dbReference>
<accession>A0A9Q2FN40</accession>
<dbReference type="GO" id="GO:0008168">
    <property type="term" value="F:methyltransferase activity"/>
    <property type="evidence" value="ECO:0007669"/>
    <property type="project" value="UniProtKB-KW"/>
</dbReference>
<feature type="domain" description="Methyltransferase" evidence="1">
    <location>
        <begin position="89"/>
        <end position="181"/>
    </location>
</feature>
<protein>
    <submittedName>
        <fullName evidence="2">Class I SAM-dependent methyltransferase</fullName>
    </submittedName>
</protein>
<evidence type="ECO:0000313" key="3">
    <source>
        <dbReference type="Proteomes" id="UP000661006"/>
    </source>
</evidence>
<dbReference type="GeneID" id="81475272"/>
<dbReference type="InterPro" id="IPR029063">
    <property type="entry name" value="SAM-dependent_MTases_sf"/>
</dbReference>
<dbReference type="SUPFAM" id="SSF53335">
    <property type="entry name" value="S-adenosyl-L-methionine-dependent methyltransferases"/>
    <property type="match status" value="1"/>
</dbReference>
<organism evidence="2 3">
    <name type="scientific">Gluconobacter japonicus</name>
    <dbReference type="NCBI Taxonomy" id="376620"/>
    <lineage>
        <taxon>Bacteria</taxon>
        <taxon>Pseudomonadati</taxon>
        <taxon>Pseudomonadota</taxon>
        <taxon>Alphaproteobacteria</taxon>
        <taxon>Acetobacterales</taxon>
        <taxon>Acetobacteraceae</taxon>
        <taxon>Gluconobacter</taxon>
    </lineage>
</organism>
<comment type="caution">
    <text evidence="2">The sequence shown here is derived from an EMBL/GenBank/DDBJ whole genome shotgun (WGS) entry which is preliminary data.</text>
</comment>
<proteinExistence type="predicted"/>
<evidence type="ECO:0000259" key="1">
    <source>
        <dbReference type="Pfam" id="PF13649"/>
    </source>
</evidence>
<sequence length="292" mass="33198">MTHSDRTDAVFEAFHSLSDEEWLHVLTASVSTREVCGVRMPDFPPDDIQREIHGHHGEVSIHEAHVFYREIKAYCAYAGRPVRPETALLDFGCGWGRTARLFMKDVRPQSLVSVENTDRFLMAARRANPALGFFQAGPVPPLPMVSESLDLVTSWSTFSHLDEFLSGQWIQEFHRLLKPGGLVVMTTQSRRFLAFCAEQRLRRASGMRLEHPWHEACAESFVDEARANSDFEAGRFLHASSAKPPHFQAHYGEAIIPRNYVLKAWGGLFRMIEYLDNPVRLPQVLIVLQKIG</sequence>
<dbReference type="Proteomes" id="UP000661006">
    <property type="component" value="Unassembled WGS sequence"/>
</dbReference>
<reference evidence="2" key="1">
    <citation type="submission" date="2020-04" db="EMBL/GenBank/DDBJ databases">
        <authorList>
            <person name="Sombolestani A."/>
        </authorList>
    </citation>
    <scope>NUCLEOTIDE SEQUENCE</scope>
    <source>
        <strain evidence="2">R71697</strain>
    </source>
</reference>
<keyword evidence="2" id="KW-0489">Methyltransferase</keyword>
<dbReference type="GO" id="GO:0032259">
    <property type="term" value="P:methylation"/>
    <property type="evidence" value="ECO:0007669"/>
    <property type="project" value="UniProtKB-KW"/>
</dbReference>
<dbReference type="AlphaFoldDB" id="A0A9Q2FN40"/>